<protein>
    <submittedName>
        <fullName evidence="2">Uncharacterized protein</fullName>
    </submittedName>
</protein>
<dbReference type="EMBL" id="AKHW03005657">
    <property type="protein sequence ID" value="KYO26122.1"/>
    <property type="molecule type" value="Genomic_DNA"/>
</dbReference>
<organism evidence="2 3">
    <name type="scientific">Alligator mississippiensis</name>
    <name type="common">American alligator</name>
    <dbReference type="NCBI Taxonomy" id="8496"/>
    <lineage>
        <taxon>Eukaryota</taxon>
        <taxon>Metazoa</taxon>
        <taxon>Chordata</taxon>
        <taxon>Craniata</taxon>
        <taxon>Vertebrata</taxon>
        <taxon>Euteleostomi</taxon>
        <taxon>Archelosauria</taxon>
        <taxon>Archosauria</taxon>
        <taxon>Crocodylia</taxon>
        <taxon>Alligatoridae</taxon>
        <taxon>Alligatorinae</taxon>
        <taxon>Alligator</taxon>
    </lineage>
</organism>
<feature type="region of interest" description="Disordered" evidence="1">
    <location>
        <begin position="36"/>
        <end position="86"/>
    </location>
</feature>
<dbReference type="AlphaFoldDB" id="A0A151MNL5"/>
<evidence type="ECO:0000313" key="3">
    <source>
        <dbReference type="Proteomes" id="UP000050525"/>
    </source>
</evidence>
<keyword evidence="3" id="KW-1185">Reference proteome</keyword>
<reference evidence="2 3" key="1">
    <citation type="journal article" date="2012" name="Genome Biol.">
        <title>Sequencing three crocodilian genomes to illuminate the evolution of archosaurs and amniotes.</title>
        <authorList>
            <person name="St John J.A."/>
            <person name="Braun E.L."/>
            <person name="Isberg S.R."/>
            <person name="Miles L.G."/>
            <person name="Chong A.Y."/>
            <person name="Gongora J."/>
            <person name="Dalzell P."/>
            <person name="Moran C."/>
            <person name="Bed'hom B."/>
            <person name="Abzhanov A."/>
            <person name="Burgess S.C."/>
            <person name="Cooksey A.M."/>
            <person name="Castoe T.A."/>
            <person name="Crawford N.G."/>
            <person name="Densmore L.D."/>
            <person name="Drew J.C."/>
            <person name="Edwards S.V."/>
            <person name="Faircloth B.C."/>
            <person name="Fujita M.K."/>
            <person name="Greenwold M.J."/>
            <person name="Hoffmann F.G."/>
            <person name="Howard J.M."/>
            <person name="Iguchi T."/>
            <person name="Janes D.E."/>
            <person name="Khan S.Y."/>
            <person name="Kohno S."/>
            <person name="de Koning A.J."/>
            <person name="Lance S.L."/>
            <person name="McCarthy F.M."/>
            <person name="McCormack J.E."/>
            <person name="Merchant M.E."/>
            <person name="Peterson D.G."/>
            <person name="Pollock D.D."/>
            <person name="Pourmand N."/>
            <person name="Raney B.J."/>
            <person name="Roessler K.A."/>
            <person name="Sanford J.R."/>
            <person name="Sawyer R.H."/>
            <person name="Schmidt C.J."/>
            <person name="Triplett E.W."/>
            <person name="Tuberville T.D."/>
            <person name="Venegas-Anaya M."/>
            <person name="Howard J.T."/>
            <person name="Jarvis E.D."/>
            <person name="Guillette L.J.Jr."/>
            <person name="Glenn T.C."/>
            <person name="Green R.E."/>
            <person name="Ray D.A."/>
        </authorList>
    </citation>
    <scope>NUCLEOTIDE SEQUENCE [LARGE SCALE GENOMIC DNA]</scope>
    <source>
        <strain evidence="2">KSC_2009_1</strain>
    </source>
</reference>
<dbReference type="Proteomes" id="UP000050525">
    <property type="component" value="Unassembled WGS sequence"/>
</dbReference>
<name>A0A151MNL5_ALLMI</name>
<feature type="compositionally biased region" description="Pro residues" evidence="1">
    <location>
        <begin position="66"/>
        <end position="75"/>
    </location>
</feature>
<gene>
    <name evidence="2" type="ORF">Y1Q_0003870</name>
</gene>
<sequence>MGEGKKGVPNQGHGVFLEVPAENECAVLAAMIEPATPPISTTNPDFKEEILKQEQRGQALPRHQGPSPPFSPPRPGACGRRAGIHL</sequence>
<proteinExistence type="predicted"/>
<feature type="compositionally biased region" description="Basic and acidic residues" evidence="1">
    <location>
        <begin position="45"/>
        <end position="55"/>
    </location>
</feature>
<evidence type="ECO:0000313" key="2">
    <source>
        <dbReference type="EMBL" id="KYO26122.1"/>
    </source>
</evidence>
<accession>A0A151MNL5</accession>
<comment type="caution">
    <text evidence="2">The sequence shown here is derived from an EMBL/GenBank/DDBJ whole genome shotgun (WGS) entry which is preliminary data.</text>
</comment>
<evidence type="ECO:0000256" key="1">
    <source>
        <dbReference type="SAM" id="MobiDB-lite"/>
    </source>
</evidence>